<dbReference type="InterPro" id="IPR012910">
    <property type="entry name" value="Plug_dom"/>
</dbReference>
<evidence type="ECO:0000256" key="5">
    <source>
        <dbReference type="ARBA" id="ARBA00023077"/>
    </source>
</evidence>
<dbReference type="EMBL" id="AP019736">
    <property type="protein sequence ID" value="BBL06941.1"/>
    <property type="molecule type" value="Genomic_DNA"/>
</dbReference>
<dbReference type="InterPro" id="IPR008969">
    <property type="entry name" value="CarboxyPept-like_regulatory"/>
</dbReference>
<dbReference type="GO" id="GO:0009279">
    <property type="term" value="C:cell outer membrane"/>
    <property type="evidence" value="ECO:0007669"/>
    <property type="project" value="UniProtKB-SubCell"/>
</dbReference>
<evidence type="ECO:0000256" key="1">
    <source>
        <dbReference type="ARBA" id="ARBA00004571"/>
    </source>
</evidence>
<dbReference type="InterPro" id="IPR023996">
    <property type="entry name" value="TonB-dep_OMP_SusC/RagA"/>
</dbReference>
<dbReference type="AlphaFoldDB" id="A0A4Y1X0X5"/>
<proteinExistence type="inferred from homology"/>
<evidence type="ECO:0000256" key="6">
    <source>
        <dbReference type="ARBA" id="ARBA00023136"/>
    </source>
</evidence>
<dbReference type="SUPFAM" id="SSF49464">
    <property type="entry name" value="Carboxypeptidase regulatory domain-like"/>
    <property type="match status" value="1"/>
</dbReference>
<gene>
    <name evidence="13" type="ORF">A5CPEGH6_15790</name>
</gene>
<dbReference type="InterPro" id="IPR036942">
    <property type="entry name" value="Beta-barrel_TonB_sf"/>
</dbReference>
<comment type="subcellular location">
    <subcellularLocation>
        <location evidence="1 8">Cell outer membrane</location>
        <topology evidence="1 8">Multi-pass membrane protein</topology>
    </subcellularLocation>
</comment>
<evidence type="ECO:0000313" key="14">
    <source>
        <dbReference type="Proteomes" id="UP000319374"/>
    </source>
</evidence>
<dbReference type="InterPro" id="IPR023997">
    <property type="entry name" value="TonB-dep_OMP_SusC/RagA_CS"/>
</dbReference>
<evidence type="ECO:0000313" key="13">
    <source>
        <dbReference type="EMBL" id="BBL06941.1"/>
    </source>
</evidence>
<evidence type="ECO:0000256" key="3">
    <source>
        <dbReference type="ARBA" id="ARBA00022452"/>
    </source>
</evidence>
<evidence type="ECO:0000259" key="11">
    <source>
        <dbReference type="Pfam" id="PF00593"/>
    </source>
</evidence>
<keyword evidence="3 8" id="KW-1134">Transmembrane beta strand</keyword>
<evidence type="ECO:0000259" key="12">
    <source>
        <dbReference type="Pfam" id="PF07715"/>
    </source>
</evidence>
<accession>A0A4Y1X0X5</accession>
<feature type="signal peptide" evidence="10">
    <location>
        <begin position="1"/>
        <end position="23"/>
    </location>
</feature>
<feature type="domain" description="TonB-dependent receptor plug" evidence="12">
    <location>
        <begin position="116"/>
        <end position="219"/>
    </location>
</feature>
<dbReference type="GeneID" id="98673560"/>
<dbReference type="InterPro" id="IPR037066">
    <property type="entry name" value="Plug_dom_sf"/>
</dbReference>
<evidence type="ECO:0000256" key="10">
    <source>
        <dbReference type="SAM" id="SignalP"/>
    </source>
</evidence>
<dbReference type="Pfam" id="PF07715">
    <property type="entry name" value="Plug"/>
    <property type="match status" value="1"/>
</dbReference>
<dbReference type="Gene3D" id="2.40.170.20">
    <property type="entry name" value="TonB-dependent receptor, beta-barrel domain"/>
    <property type="match status" value="1"/>
</dbReference>
<dbReference type="NCBIfam" id="TIGR04057">
    <property type="entry name" value="SusC_RagA_signa"/>
    <property type="match status" value="1"/>
</dbReference>
<dbReference type="KEGG" id="ada:A5CPEGH6_15790"/>
<dbReference type="InterPro" id="IPR000531">
    <property type="entry name" value="Beta-barrel_TonB"/>
</dbReference>
<evidence type="ECO:0000256" key="4">
    <source>
        <dbReference type="ARBA" id="ARBA00022692"/>
    </source>
</evidence>
<keyword evidence="6 8" id="KW-0472">Membrane</keyword>
<dbReference type="Pfam" id="PF13715">
    <property type="entry name" value="CarbopepD_reg_2"/>
    <property type="match status" value="1"/>
</dbReference>
<dbReference type="Proteomes" id="UP000319374">
    <property type="component" value="Chromosome"/>
</dbReference>
<dbReference type="Pfam" id="PF00593">
    <property type="entry name" value="TonB_dep_Rec_b-barrel"/>
    <property type="match status" value="1"/>
</dbReference>
<keyword evidence="10" id="KW-0732">Signal</keyword>
<keyword evidence="7 8" id="KW-0998">Cell outer membrane</keyword>
<dbReference type="InterPro" id="IPR039426">
    <property type="entry name" value="TonB-dep_rcpt-like"/>
</dbReference>
<sequence>MNLKSFLRTQLPAFLLLAGSAHAQTAVQGTVLSAEDKSPLPGATVVVEGTTRGTSAGADGRYALEAVPGEVLVFSFVGFEDRKVTYSNQTTIDVELEPQSNSLDEVVVMGYSSQRKTELSSAVVSLDAEQLTDVTSPDIGNMLQGKAAGVLVYNTSGQPGSQATIRIRGTGSITAASDPLYVVDGIIGGTFNPNDVETLTVLKDAGATAIYGSEGAGGVIVVTTKSAKQGQKTTVNFKFSAGVKSVLQGRLKMMDSEELYYTQKSYMPEVLFQAQRPESLLGQDFDWVDAIFRTGVVQNYYASVSGSSGKTNYYVSLDHYSEDGTLINTDFHRTTARINLSTELARSLRMTTRVAYTNSRDYSSSSYQTLEWAYCMVPWDSPYYADGSLIDLNKDTEHAWLSQYRYNPLFAEKYNYAKSHSDDLVGDLQLVWNPTDWLTVSSSNRFNRSGSKYITCIDPRTVGESEHGSLANSLSEGWGISSSNLVKAAHSFGDHNLGGLVGYEYGINKEEYLDVTGQDMPEGMGSMNSTIPFENGGYDLWGEGWSVFAQVQYSYRNKYTLTASFRADASSKFAPRNRVGYFPSVAASWVVSHENWLRDAAWLDLLKLRASYGETGNSSIGSYLYLDSYSFASKYHNKVTAIPVRKANPYLGWETANMTGVGLDASFLGRIDLTLDFYNIINSELLLNVPLSPSTGFFDQTANAGKVRNRGFEIALNTTNVKTRDVTWTTGFNIGFNRNRVLTTPTPEGFLQSSGGNGTVSQQVKVGQDIYSWYMPKWLGVDPGNGDPVWEKVVYDEHGRVTGRIPTNDYSEATNQVVGVATPKFSGGVSTSLRVFNFTLSGVANFVYGNKIFNNDRLTMDADGAFLTHNSVSLDNGLKWKRWEKPGDVATHPKAVAFGNKNSNAVSSRFLEDGSFFRIKNVTLAYDLPEKWVRKMRMQAMRIYVSGDNLATFTRFSGMDPEVDLQGTEYTLAGMYSTPYPVGRTFMFGVDLTF</sequence>
<keyword evidence="2 8" id="KW-0813">Transport</keyword>
<evidence type="ECO:0000256" key="7">
    <source>
        <dbReference type="ARBA" id="ARBA00023237"/>
    </source>
</evidence>
<dbReference type="Gene3D" id="2.170.130.10">
    <property type="entry name" value="TonB-dependent receptor, plug domain"/>
    <property type="match status" value="1"/>
</dbReference>
<evidence type="ECO:0000256" key="9">
    <source>
        <dbReference type="RuleBase" id="RU003357"/>
    </source>
</evidence>
<dbReference type="Gene3D" id="2.60.40.1120">
    <property type="entry name" value="Carboxypeptidase-like, regulatory domain"/>
    <property type="match status" value="1"/>
</dbReference>
<reference evidence="14" key="1">
    <citation type="submission" date="2019-06" db="EMBL/GenBank/DDBJ databases">
        <title>Alistipes onderdonkii subsp. vulgaris subsp. nov., Alistipes dispar sp. nov. and Alistipes communis sp. nov., isolated from human faeces, and creation of Alistipes onderdonkii subsp. onderdonkii subsp. nov.</title>
        <authorList>
            <person name="Sakamoto M."/>
            <person name="Ikeyama N."/>
            <person name="Ogata Y."/>
            <person name="Suda W."/>
            <person name="Iino T."/>
            <person name="Hattori M."/>
            <person name="Ohkuma M."/>
        </authorList>
    </citation>
    <scope>NUCLEOTIDE SEQUENCE [LARGE SCALE GENOMIC DNA]</scope>
    <source>
        <strain evidence="14">5CPEGH6</strain>
    </source>
</reference>
<feature type="domain" description="TonB-dependent receptor-like beta-barrel" evidence="11">
    <location>
        <begin position="399"/>
        <end position="950"/>
    </location>
</feature>
<feature type="chain" id="PRO_5021401127" evidence="10">
    <location>
        <begin position="24"/>
        <end position="994"/>
    </location>
</feature>
<dbReference type="SUPFAM" id="SSF56935">
    <property type="entry name" value="Porins"/>
    <property type="match status" value="1"/>
</dbReference>
<keyword evidence="14" id="KW-1185">Reference proteome</keyword>
<protein>
    <submittedName>
        <fullName evidence="13">SusC/RagA family TonB-linked outer membrane protein</fullName>
    </submittedName>
</protein>
<organism evidence="13 14">
    <name type="scientific">Alistipes dispar</name>
    <dbReference type="NCBI Taxonomy" id="2585119"/>
    <lineage>
        <taxon>Bacteria</taxon>
        <taxon>Pseudomonadati</taxon>
        <taxon>Bacteroidota</taxon>
        <taxon>Bacteroidia</taxon>
        <taxon>Bacteroidales</taxon>
        <taxon>Rikenellaceae</taxon>
        <taxon>Alistipes</taxon>
    </lineage>
</organism>
<evidence type="ECO:0000256" key="8">
    <source>
        <dbReference type="PROSITE-ProRule" id="PRU01360"/>
    </source>
</evidence>
<comment type="similarity">
    <text evidence="8 9">Belongs to the TonB-dependent receptor family.</text>
</comment>
<dbReference type="OrthoDB" id="9768177at2"/>
<keyword evidence="4 8" id="KW-0812">Transmembrane</keyword>
<name>A0A4Y1X0X5_9BACT</name>
<dbReference type="NCBIfam" id="TIGR04056">
    <property type="entry name" value="OMP_RagA_SusC"/>
    <property type="match status" value="1"/>
</dbReference>
<dbReference type="PROSITE" id="PS52016">
    <property type="entry name" value="TONB_DEPENDENT_REC_3"/>
    <property type="match status" value="1"/>
</dbReference>
<dbReference type="RefSeq" id="WP_141428841.1">
    <property type="nucleotide sequence ID" value="NZ_AP019736.1"/>
</dbReference>
<keyword evidence="5 9" id="KW-0798">TonB box</keyword>
<evidence type="ECO:0000256" key="2">
    <source>
        <dbReference type="ARBA" id="ARBA00022448"/>
    </source>
</evidence>